<organism evidence="2 3">
    <name type="scientific">Gordonia oryzae</name>
    <dbReference type="NCBI Taxonomy" id="2487349"/>
    <lineage>
        <taxon>Bacteria</taxon>
        <taxon>Bacillati</taxon>
        <taxon>Actinomycetota</taxon>
        <taxon>Actinomycetes</taxon>
        <taxon>Mycobacteriales</taxon>
        <taxon>Gordoniaceae</taxon>
        <taxon>Gordonia</taxon>
    </lineage>
</organism>
<sequence>MSVVPLDRGGREGSGRADTDTLDSLRRKMAVMSGMPDRRSVQPGPVEVFALPEAIADLLPRSGIGNDPSSGQHGIARGTVVGYRGARSLLMAMIATLTHAGHQVGIVGMPRLNLLAAVEMGADLRRIVVVPDPGIDPVEVAAVLLDGMDVVVVGLGGITVAPSRSRVVGGRARQQGSSLVVVDGDWPGVHTRMDARVVGYRHGPEAADLAGAHRGYGRVGGMRLQVVVGGRDHRRRSAEIDVTAGGFGDNAVHIRRVAPSVSVATDAPGAVAN</sequence>
<dbReference type="Proteomes" id="UP000267536">
    <property type="component" value="Unassembled WGS sequence"/>
</dbReference>
<evidence type="ECO:0000313" key="3">
    <source>
        <dbReference type="Proteomes" id="UP000267536"/>
    </source>
</evidence>
<protein>
    <submittedName>
        <fullName evidence="2">Uncharacterized protein</fullName>
    </submittedName>
</protein>
<dbReference type="EMBL" id="RKMH01000003">
    <property type="protein sequence ID" value="RPA65219.1"/>
    <property type="molecule type" value="Genomic_DNA"/>
</dbReference>
<keyword evidence="3" id="KW-1185">Reference proteome</keyword>
<name>A0A3N4GQL0_9ACTN</name>
<proteinExistence type="predicted"/>
<evidence type="ECO:0000313" key="2">
    <source>
        <dbReference type="EMBL" id="RPA65219.1"/>
    </source>
</evidence>
<reference evidence="2 3" key="1">
    <citation type="submission" date="2018-11" db="EMBL/GenBank/DDBJ databases">
        <title>Draft genome sequence of Gordonia sp. RS15-1S isolated from rice stems.</title>
        <authorList>
            <person name="Muangham S."/>
        </authorList>
    </citation>
    <scope>NUCLEOTIDE SEQUENCE [LARGE SCALE GENOMIC DNA]</scope>
    <source>
        <strain evidence="2 3">RS15-1S</strain>
    </source>
</reference>
<evidence type="ECO:0000256" key="1">
    <source>
        <dbReference type="SAM" id="MobiDB-lite"/>
    </source>
</evidence>
<dbReference type="AlphaFoldDB" id="A0A3N4GQL0"/>
<dbReference type="OrthoDB" id="4451283at2"/>
<feature type="region of interest" description="Disordered" evidence="1">
    <location>
        <begin position="1"/>
        <end position="23"/>
    </location>
</feature>
<dbReference type="RefSeq" id="WP_123926210.1">
    <property type="nucleotide sequence ID" value="NZ_JBPSDP010000003.1"/>
</dbReference>
<feature type="compositionally biased region" description="Basic and acidic residues" evidence="1">
    <location>
        <begin position="8"/>
        <end position="23"/>
    </location>
</feature>
<comment type="caution">
    <text evidence="2">The sequence shown here is derived from an EMBL/GenBank/DDBJ whole genome shotgun (WGS) entry which is preliminary data.</text>
</comment>
<gene>
    <name evidence="2" type="ORF">EF294_05045</name>
</gene>
<accession>A0A3N4GQL0</accession>